<feature type="region of interest" description="Disordered" evidence="1">
    <location>
        <begin position="338"/>
        <end position="357"/>
    </location>
</feature>
<feature type="compositionally biased region" description="Polar residues" evidence="1">
    <location>
        <begin position="467"/>
        <end position="484"/>
    </location>
</feature>
<proteinExistence type="predicted"/>
<feature type="region of interest" description="Disordered" evidence="1">
    <location>
        <begin position="1"/>
        <end position="132"/>
    </location>
</feature>
<accession>A0A139I2M1</accession>
<comment type="caution">
    <text evidence="2">The sequence shown here is derived from an EMBL/GenBank/DDBJ whole genome shotgun (WGS) entry which is preliminary data.</text>
</comment>
<dbReference type="OrthoDB" id="4448936at2759"/>
<organism evidence="2 3">
    <name type="scientific">Pseudocercospora musae</name>
    <dbReference type="NCBI Taxonomy" id="113226"/>
    <lineage>
        <taxon>Eukaryota</taxon>
        <taxon>Fungi</taxon>
        <taxon>Dikarya</taxon>
        <taxon>Ascomycota</taxon>
        <taxon>Pezizomycotina</taxon>
        <taxon>Dothideomycetes</taxon>
        <taxon>Dothideomycetidae</taxon>
        <taxon>Mycosphaerellales</taxon>
        <taxon>Mycosphaerellaceae</taxon>
        <taxon>Pseudocercospora</taxon>
    </lineage>
</organism>
<evidence type="ECO:0000313" key="2">
    <source>
        <dbReference type="EMBL" id="KXT08802.1"/>
    </source>
</evidence>
<name>A0A139I2M1_9PEZI</name>
<feature type="compositionally biased region" description="Polar residues" evidence="1">
    <location>
        <begin position="227"/>
        <end position="245"/>
    </location>
</feature>
<feature type="compositionally biased region" description="Low complexity" evidence="1">
    <location>
        <begin position="73"/>
        <end position="85"/>
    </location>
</feature>
<evidence type="ECO:0000256" key="1">
    <source>
        <dbReference type="SAM" id="MobiDB-lite"/>
    </source>
</evidence>
<sequence>MSSSPTSSTTNHSSSPFPSPTPLPAWHFPFGPSSIYHQRERPKAQHMRFRSAYTPRAPVLSTEKRAHRRAQNSSLGSLSSPPLSDCSRRPLSRFASYGPSAMPMHKNKNAPTTPAKSSRNSTSSLQDSPFSDYFSDDARSSINHNHAIPSDETKALLVRMNKLQAQLMRDSSEHQRQSINLVEKKLGEIELELSALHSQTRLPYEIEDSAVGLSEQDGAVKALSHSRGPSTQSVNSSAVFSDDQATPENYKAERDWLLLRTQELLENLSSVTDELRQRHNEVKEMNEVHSVEIEEKDTRIEQLRSENEGLRQDLGFEYSELLFLKLQMKSLECDMSELRDEKDDGPPANAAERARREKKNRILSELDRWRTDSDWQDVSARFERRRSKYGIATSPNASPTTLNGEPEIEWQLETQRESRGRITSLTIKRMDSNYGESEEEEEEVQTNTVTLNGTTATPSPQPLAKSPSPTFTSTYSENSTQTDISLPLDDDEDLSYNNNNNSDIEEDQHSDFENDIQHDDECAITTSASSVVDPNDPYQDVEEDDESILESADLQIPDQQQSRWKPAWKELWAGLQSLSGMDGDEDDD</sequence>
<keyword evidence="3" id="KW-1185">Reference proteome</keyword>
<protein>
    <submittedName>
        <fullName evidence="2">Uncharacterized protein</fullName>
    </submittedName>
</protein>
<feature type="region of interest" description="Disordered" evidence="1">
    <location>
        <begin position="413"/>
        <end position="510"/>
    </location>
</feature>
<feature type="compositionally biased region" description="Low complexity" evidence="1">
    <location>
        <begin position="446"/>
        <end position="457"/>
    </location>
</feature>
<feature type="compositionally biased region" description="Low complexity" evidence="1">
    <location>
        <begin position="1"/>
        <end position="16"/>
    </location>
</feature>
<reference evidence="2 3" key="1">
    <citation type="submission" date="2015-07" db="EMBL/GenBank/DDBJ databases">
        <title>Comparative genomics of the Sigatoka disease complex on banana suggests a link between parallel evolutionary changes in Pseudocercospora fijiensis and Pseudocercospora eumusae and increased virulence on the banana host.</title>
        <authorList>
            <person name="Chang T.-C."/>
            <person name="Salvucci A."/>
            <person name="Crous P.W."/>
            <person name="Stergiopoulos I."/>
        </authorList>
    </citation>
    <scope>NUCLEOTIDE SEQUENCE [LARGE SCALE GENOMIC DNA]</scope>
    <source>
        <strain evidence="2 3">CBS 116634</strain>
    </source>
</reference>
<feature type="region of interest" description="Disordered" evidence="1">
    <location>
        <begin position="220"/>
        <end position="245"/>
    </location>
</feature>
<dbReference type="Proteomes" id="UP000073492">
    <property type="component" value="Unassembled WGS sequence"/>
</dbReference>
<dbReference type="EMBL" id="LFZO01000400">
    <property type="protein sequence ID" value="KXT08802.1"/>
    <property type="molecule type" value="Genomic_DNA"/>
</dbReference>
<feature type="compositionally biased region" description="Polar residues" evidence="1">
    <location>
        <begin position="109"/>
        <end position="129"/>
    </location>
</feature>
<gene>
    <name evidence="2" type="ORF">AC579_8275</name>
</gene>
<dbReference type="AlphaFoldDB" id="A0A139I2M1"/>
<evidence type="ECO:0000313" key="3">
    <source>
        <dbReference type="Proteomes" id="UP000073492"/>
    </source>
</evidence>